<dbReference type="EMBL" id="VLLN01000005">
    <property type="protein sequence ID" value="TWJ26399.1"/>
    <property type="molecule type" value="Genomic_DNA"/>
</dbReference>
<proteinExistence type="inferred from homology"/>
<dbReference type="RefSeq" id="WP_211360508.1">
    <property type="nucleotide sequence ID" value="NZ_VLLN01000005.1"/>
</dbReference>
<dbReference type="InterPro" id="IPR036165">
    <property type="entry name" value="YefM-like_sf"/>
</dbReference>
<accession>A0A562W7Y9</accession>
<evidence type="ECO:0000256" key="2">
    <source>
        <dbReference type="RuleBase" id="RU362080"/>
    </source>
</evidence>
<comment type="similarity">
    <text evidence="1 2">Belongs to the phD/YefM antitoxin family.</text>
</comment>
<dbReference type="Proteomes" id="UP000319449">
    <property type="component" value="Unassembled WGS sequence"/>
</dbReference>
<gene>
    <name evidence="3" type="ORF">JN12_01105</name>
</gene>
<dbReference type="InterPro" id="IPR006442">
    <property type="entry name" value="Antitoxin_Phd/YefM"/>
</dbReference>
<dbReference type="SUPFAM" id="SSF143120">
    <property type="entry name" value="YefM-like"/>
    <property type="match status" value="1"/>
</dbReference>
<name>A0A562W7Y9_9BACT</name>
<evidence type="ECO:0000313" key="3">
    <source>
        <dbReference type="EMBL" id="TWJ26399.1"/>
    </source>
</evidence>
<evidence type="ECO:0000256" key="1">
    <source>
        <dbReference type="ARBA" id="ARBA00009981"/>
    </source>
</evidence>
<sequence length="92" mass="10413">MVNLTTYYIVIMITINVHEAKAHLSHYLDEVEKGEMVVVCKRNRPVAEIRPIPPRAVEKRPIGLARGTFTVPDSFFDELPDETMALFSGETP</sequence>
<dbReference type="NCBIfam" id="TIGR01552">
    <property type="entry name" value="phd_fam"/>
    <property type="match status" value="1"/>
</dbReference>
<organism evidence="3 4">
    <name type="scientific">Geobacter argillaceus</name>
    <dbReference type="NCBI Taxonomy" id="345631"/>
    <lineage>
        <taxon>Bacteria</taxon>
        <taxon>Pseudomonadati</taxon>
        <taxon>Thermodesulfobacteriota</taxon>
        <taxon>Desulfuromonadia</taxon>
        <taxon>Geobacterales</taxon>
        <taxon>Geobacteraceae</taxon>
        <taxon>Geobacter</taxon>
    </lineage>
</organism>
<comment type="caution">
    <text evidence="3">The sequence shown here is derived from an EMBL/GenBank/DDBJ whole genome shotgun (WGS) entry which is preliminary data.</text>
</comment>
<protein>
    <recommendedName>
        <fullName evidence="2">Antitoxin</fullName>
    </recommendedName>
</protein>
<dbReference type="Pfam" id="PF02604">
    <property type="entry name" value="PhdYeFM_antitox"/>
    <property type="match status" value="1"/>
</dbReference>
<dbReference type="PANTHER" id="PTHR35377">
    <property type="entry name" value="ANTITOXIN VAPB49-RELATED-RELATED"/>
    <property type="match status" value="1"/>
</dbReference>
<evidence type="ECO:0000313" key="4">
    <source>
        <dbReference type="Proteomes" id="UP000319449"/>
    </source>
</evidence>
<keyword evidence="4" id="KW-1185">Reference proteome</keyword>
<dbReference type="Gene3D" id="3.40.1620.10">
    <property type="entry name" value="YefM-like domain"/>
    <property type="match status" value="1"/>
</dbReference>
<comment type="function">
    <text evidence="2">Antitoxin component of a type II toxin-antitoxin (TA) system.</text>
</comment>
<dbReference type="InterPro" id="IPR051416">
    <property type="entry name" value="phD-YefM_TA_antitoxins"/>
</dbReference>
<reference evidence="3 4" key="1">
    <citation type="submission" date="2019-07" db="EMBL/GenBank/DDBJ databases">
        <title>Genomic Encyclopedia of Archaeal and Bacterial Type Strains, Phase II (KMG-II): from individual species to whole genera.</title>
        <authorList>
            <person name="Goeker M."/>
        </authorList>
    </citation>
    <scope>NUCLEOTIDE SEQUENCE [LARGE SCALE GENOMIC DNA]</scope>
    <source>
        <strain evidence="3 4">ATCC BAA-1139</strain>
    </source>
</reference>
<dbReference type="AlphaFoldDB" id="A0A562W7Y9"/>